<dbReference type="RefSeq" id="WP_042215668.1">
    <property type="nucleotide sequence ID" value="NZ_CP009285.1"/>
</dbReference>
<dbReference type="EMBL" id="CP009285">
    <property type="protein sequence ID" value="AIQ59626.1"/>
    <property type="molecule type" value="Genomic_DNA"/>
</dbReference>
<keyword evidence="2" id="KW-1185">Reference proteome</keyword>
<organism evidence="1 2">
    <name type="scientific">Paenibacillus borealis</name>
    <dbReference type="NCBI Taxonomy" id="160799"/>
    <lineage>
        <taxon>Bacteria</taxon>
        <taxon>Bacillati</taxon>
        <taxon>Bacillota</taxon>
        <taxon>Bacilli</taxon>
        <taxon>Bacillales</taxon>
        <taxon>Paenibacillaceae</taxon>
        <taxon>Paenibacillus</taxon>
    </lineage>
</organism>
<evidence type="ECO:0000313" key="2">
    <source>
        <dbReference type="Proteomes" id="UP000029518"/>
    </source>
</evidence>
<sequence length="103" mass="11847">MNERLAALILRIDAIATDIIVPLRRKSINEAALLQLYEALDETYLLIEHEKQIDRELAAILFLIYSQLVSQSNYVYDKSNFVPHIGKLQGYIRRLFGGTLQNV</sequence>
<dbReference type="AlphaFoldDB" id="A0A089LDN5"/>
<dbReference type="OrthoDB" id="2619178at2"/>
<proteinExistence type="predicted"/>
<reference evidence="1" key="1">
    <citation type="submission" date="2014-08" db="EMBL/GenBank/DDBJ databases">
        <title>Comparative genomics of the Paenibacillus odorifer group.</title>
        <authorList>
            <person name="den Bakker H.C."/>
            <person name="Tsai Y.-C.Y.-C."/>
            <person name="Martin N."/>
            <person name="Korlach J."/>
            <person name="Wiedmann M."/>
        </authorList>
    </citation>
    <scope>NUCLEOTIDE SEQUENCE [LARGE SCALE GENOMIC DNA]</scope>
    <source>
        <strain evidence="1">DSM 13188</strain>
    </source>
</reference>
<protein>
    <submittedName>
        <fullName evidence="1">Uncharacterized protein</fullName>
    </submittedName>
</protein>
<dbReference type="Proteomes" id="UP000029518">
    <property type="component" value="Chromosome"/>
</dbReference>
<dbReference type="HOGENOM" id="CLU_155868_0_0_9"/>
<evidence type="ECO:0000313" key="1">
    <source>
        <dbReference type="EMBL" id="AIQ59626.1"/>
    </source>
</evidence>
<dbReference type="KEGG" id="pbd:PBOR_23730"/>
<accession>A0A089LDN5</accession>
<name>A0A089LDN5_PAEBO</name>
<gene>
    <name evidence="1" type="ORF">PBOR_23730</name>
</gene>